<feature type="transmembrane region" description="Helical" evidence="1">
    <location>
        <begin position="7"/>
        <end position="25"/>
    </location>
</feature>
<dbReference type="Proteomes" id="UP000282060">
    <property type="component" value="Unassembled WGS sequence"/>
</dbReference>
<dbReference type="AlphaFoldDB" id="A0A431WAX0"/>
<protein>
    <submittedName>
        <fullName evidence="4">Acyltransferase</fullName>
    </submittedName>
</protein>
<dbReference type="PANTHER" id="PTHR23028">
    <property type="entry name" value="ACETYLTRANSFERASE"/>
    <property type="match status" value="1"/>
</dbReference>
<organism evidence="4 5">
    <name type="scientific">Shewanella atlantica</name>
    <dbReference type="NCBI Taxonomy" id="271099"/>
    <lineage>
        <taxon>Bacteria</taxon>
        <taxon>Pseudomonadati</taxon>
        <taxon>Pseudomonadota</taxon>
        <taxon>Gammaproteobacteria</taxon>
        <taxon>Alteromonadales</taxon>
        <taxon>Shewanellaceae</taxon>
        <taxon>Shewanella</taxon>
    </lineage>
</organism>
<keyword evidence="1" id="KW-0472">Membrane</keyword>
<evidence type="ECO:0000313" key="4">
    <source>
        <dbReference type="EMBL" id="RTR32622.1"/>
    </source>
</evidence>
<feature type="transmembrane region" description="Helical" evidence="1">
    <location>
        <begin position="187"/>
        <end position="209"/>
    </location>
</feature>
<evidence type="ECO:0000256" key="1">
    <source>
        <dbReference type="SAM" id="Phobius"/>
    </source>
</evidence>
<proteinExistence type="predicted"/>
<evidence type="ECO:0000259" key="2">
    <source>
        <dbReference type="Pfam" id="PF01757"/>
    </source>
</evidence>
<gene>
    <name evidence="4" type="ORF">EKG39_09595</name>
</gene>
<dbReference type="GO" id="GO:0009103">
    <property type="term" value="P:lipopolysaccharide biosynthetic process"/>
    <property type="evidence" value="ECO:0007669"/>
    <property type="project" value="TreeGrafter"/>
</dbReference>
<sequence length="643" mass="73873">MKYRPEIDGLRALAVVPVILFHAGFHSFSGGFVGVDVFFVISGYLITSIILAELEDGRFSIVNFYERRARRILPVLFFVMAACFPFAWFYLMPVDMKDFIQSLLAVSTFSSNILFWLESDYFDTAAELKPLLHTWSLAVEEQYYIFFPLFLMFTWRMGKAWVLATLVLIFLVSLGMGQWGAYHSPTAAFYLLPTRGWELLIGVFAAFYFNRQVPVLTNVWLNNLLSLAGLSLIGFSIFAFDETVPFPGVFALVPTVGTLLIILFAQQGTLVNRMLSLKLFVGIGLISYSAYLWHQPIFAFVKYTSFTEPSAELMISLCMGIGLLAYLSWRFVEKPFRNKSVYSRQFIFTSSAVVTMAFISTAGILNLSDGFKSRDIYARSMIGGYQPDNRELGADSWRYLRELSGDENYGVEQNRYDRTLWFDESDKRIRLLLVGNSHSKDMFNVLTSSEMTMSQFQVARFGAEISNIDDNLFESPNYRLADVVMFVSQYKPMDLDVFGQVIERAISDGKRTALVKNIYEFEEFGQRTYADFLFNLLLKNDGAENISSGDIHKINQKHFEQFLERDPSQYRKQINTEINTMALKYDQVLVLDRMDYVCDRPKEVCYAITDSYHKLFYDYGHHTVEGAKFFGSRIDSVNWLMAL</sequence>
<dbReference type="InterPro" id="IPR050879">
    <property type="entry name" value="Acyltransferase_3"/>
</dbReference>
<evidence type="ECO:0000259" key="3">
    <source>
        <dbReference type="Pfam" id="PF19040"/>
    </source>
</evidence>
<keyword evidence="4" id="KW-0808">Transferase</keyword>
<dbReference type="InterPro" id="IPR002656">
    <property type="entry name" value="Acyl_transf_3_dom"/>
</dbReference>
<dbReference type="Pfam" id="PF19040">
    <property type="entry name" value="SGNH"/>
    <property type="match status" value="1"/>
</dbReference>
<dbReference type="GO" id="GO:0016747">
    <property type="term" value="F:acyltransferase activity, transferring groups other than amino-acyl groups"/>
    <property type="evidence" value="ECO:0007669"/>
    <property type="project" value="InterPro"/>
</dbReference>
<keyword evidence="1" id="KW-0812">Transmembrane</keyword>
<keyword evidence="1" id="KW-1133">Transmembrane helix</keyword>
<dbReference type="GO" id="GO:0016020">
    <property type="term" value="C:membrane"/>
    <property type="evidence" value="ECO:0007669"/>
    <property type="project" value="TreeGrafter"/>
</dbReference>
<dbReference type="OrthoDB" id="9767863at2"/>
<dbReference type="EMBL" id="RXNV01000003">
    <property type="protein sequence ID" value="RTR32622.1"/>
    <property type="molecule type" value="Genomic_DNA"/>
</dbReference>
<evidence type="ECO:0000313" key="5">
    <source>
        <dbReference type="Proteomes" id="UP000282060"/>
    </source>
</evidence>
<feature type="transmembrane region" description="Helical" evidence="1">
    <location>
        <begin position="221"/>
        <end position="240"/>
    </location>
</feature>
<feature type="transmembrane region" description="Helical" evidence="1">
    <location>
        <begin position="246"/>
        <end position="265"/>
    </location>
</feature>
<keyword evidence="4" id="KW-0012">Acyltransferase</keyword>
<dbReference type="InterPro" id="IPR043968">
    <property type="entry name" value="SGNH"/>
</dbReference>
<name>A0A431WAX0_9GAMM</name>
<dbReference type="Pfam" id="PF01757">
    <property type="entry name" value="Acyl_transf_3"/>
    <property type="match status" value="1"/>
</dbReference>
<feature type="transmembrane region" description="Helical" evidence="1">
    <location>
        <begin position="277"/>
        <end position="293"/>
    </location>
</feature>
<feature type="transmembrane region" description="Helical" evidence="1">
    <location>
        <begin position="72"/>
        <end position="93"/>
    </location>
</feature>
<reference evidence="4 5" key="1">
    <citation type="submission" date="2018-12" db="EMBL/GenBank/DDBJ databases">
        <authorList>
            <person name="Yu L."/>
        </authorList>
    </citation>
    <scope>NUCLEOTIDE SEQUENCE [LARGE SCALE GENOMIC DNA]</scope>
    <source>
        <strain evidence="4 5">HAW-EB5</strain>
    </source>
</reference>
<dbReference type="RefSeq" id="WP_126505528.1">
    <property type="nucleotide sequence ID" value="NZ_RXNV01000003.1"/>
</dbReference>
<feature type="domain" description="Acyltransferase 3" evidence="2">
    <location>
        <begin position="5"/>
        <end position="323"/>
    </location>
</feature>
<feature type="domain" description="SGNH" evidence="3">
    <location>
        <begin position="430"/>
        <end position="634"/>
    </location>
</feature>
<feature type="transmembrane region" description="Helical" evidence="1">
    <location>
        <begin position="160"/>
        <end position="181"/>
    </location>
</feature>
<feature type="transmembrane region" description="Helical" evidence="1">
    <location>
        <begin position="313"/>
        <end position="332"/>
    </location>
</feature>
<feature type="transmembrane region" description="Helical" evidence="1">
    <location>
        <begin position="344"/>
        <end position="365"/>
    </location>
</feature>
<feature type="transmembrane region" description="Helical" evidence="1">
    <location>
        <begin position="31"/>
        <end position="52"/>
    </location>
</feature>
<accession>A0A431WAX0</accession>
<comment type="caution">
    <text evidence="4">The sequence shown here is derived from an EMBL/GenBank/DDBJ whole genome shotgun (WGS) entry which is preliminary data.</text>
</comment>
<keyword evidence="5" id="KW-1185">Reference proteome</keyword>
<dbReference type="PANTHER" id="PTHR23028:SF53">
    <property type="entry name" value="ACYL_TRANSF_3 DOMAIN-CONTAINING PROTEIN"/>
    <property type="match status" value="1"/>
</dbReference>